<proteinExistence type="predicted"/>
<keyword evidence="1" id="KW-0614">Plasmid</keyword>
<evidence type="ECO:0000313" key="1">
    <source>
        <dbReference type="EMBL" id="ARD70131.1"/>
    </source>
</evidence>
<reference evidence="1" key="1">
    <citation type="submission" date="2017-01" db="EMBL/GenBank/DDBJ databases">
        <title>Complete nucleotide sequence of an IncP-2 blaVIM-2-harboring megaplasmid from Pseudomonas aeruginosa.</title>
        <authorList>
            <person name="Botelho J."/>
            <person name="Grosso F."/>
            <person name="Mabrouk A."/>
            <person name="Peixe L."/>
        </authorList>
    </citation>
    <scope>NUCLEOTIDE SEQUENCE</scope>
    <source>
        <strain evidence="1">FFUP_PS_37</strain>
        <plasmid evidence="1">pJB37</plasmid>
    </source>
</reference>
<accession>A0A1V0M5K1</accession>
<geneLocation type="plasmid" evidence="1">
    <name>pJB37</name>
</geneLocation>
<name>A0A1V0M5K1_PSEAI</name>
<dbReference type="AlphaFoldDB" id="A0A1V0M5K1"/>
<sequence>MPTHRYPPDQQQAWEAPMEIVHATRPDGSTVQLRVDGSEVGTTDSDQKLLHLLPKLLLDEPLTEAVSLDRVVLEVISNVDGLLPAEGVVIRQPYPNSSYLVGGSVRNRNGWCVPAANLPERFEVEFRWTFVSLLSDGSDWVVRHFIQLELEQGPFRTYTMAVSNWPNGRASVPNMYRYAMAFLKPSQVLEQHRKGRPTLNVGLLRDGMLGVTFREEMRIPTIPYEQATSIHLYQKQQLHEVVQVTDFTLLNDEHKANGALEMPARVLLDAISLAAKVPYKRPEVPSATPGSSEDCLGQLESHPALQMLSDWWNAHRIPVAGELPAAMVMPYIRVQDDNSYWCGYRETPNSTIEGMNCVYSSCATCGDAVLLHFMASVKHSEFPDGFLDVRCLDGSEWVEVEATREQMARGEYDEAYYCLAALAGFPNNFPAAYRRLLQDSFEAPSSQSRDWA</sequence>
<organism evidence="1">
    <name type="scientific">Pseudomonas aeruginosa</name>
    <dbReference type="NCBI Taxonomy" id="287"/>
    <lineage>
        <taxon>Bacteria</taxon>
        <taxon>Pseudomonadati</taxon>
        <taxon>Pseudomonadota</taxon>
        <taxon>Gammaproteobacteria</taxon>
        <taxon>Pseudomonadales</taxon>
        <taxon>Pseudomonadaceae</taxon>
        <taxon>Pseudomonas</taxon>
    </lineage>
</organism>
<dbReference type="EMBL" id="KY494864">
    <property type="protein sequence ID" value="ARD70131.1"/>
    <property type="molecule type" value="Genomic_DNA"/>
</dbReference>
<protein>
    <submittedName>
        <fullName evidence="1">Uncharacterized protein</fullName>
    </submittedName>
</protein>